<dbReference type="Pfam" id="PF03710">
    <property type="entry name" value="GlnE"/>
    <property type="match status" value="2"/>
</dbReference>
<dbReference type="Pfam" id="PF08335">
    <property type="entry name" value="GlnD_UR_UTase"/>
    <property type="match status" value="2"/>
</dbReference>
<dbReference type="Gene3D" id="3.30.460.10">
    <property type="entry name" value="Beta Polymerase, domain 2"/>
    <property type="match status" value="2"/>
</dbReference>
<dbReference type="GO" id="GO:0008882">
    <property type="term" value="F:[glutamate-ammonia-ligase] adenylyltransferase activity"/>
    <property type="evidence" value="ECO:0007669"/>
    <property type="project" value="UniProtKB-EC"/>
</dbReference>
<evidence type="ECO:0000259" key="7">
    <source>
        <dbReference type="Pfam" id="PF03710"/>
    </source>
</evidence>
<dbReference type="GO" id="GO:0016874">
    <property type="term" value="F:ligase activity"/>
    <property type="evidence" value="ECO:0007669"/>
    <property type="project" value="UniProtKB-KW"/>
</dbReference>
<protein>
    <submittedName>
        <fullName evidence="9">Glutamate-ammonia-ligase adenylyltransferase</fullName>
        <ecNumber evidence="9">2.7.7.42</ecNumber>
    </submittedName>
</protein>
<keyword evidence="4" id="KW-0067">ATP-binding</keyword>
<evidence type="ECO:0000313" key="10">
    <source>
        <dbReference type="Proteomes" id="UP000541033"/>
    </source>
</evidence>
<keyword evidence="5" id="KW-0460">Magnesium</keyword>
<comment type="caution">
    <text evidence="9">The sequence shown here is derived from an EMBL/GenBank/DDBJ whole genome shotgun (WGS) entry which is preliminary data.</text>
</comment>
<dbReference type="CDD" id="cd05401">
    <property type="entry name" value="NT_GlnE_GlnD_like"/>
    <property type="match status" value="2"/>
</dbReference>
<dbReference type="PANTHER" id="PTHR30621:SF0">
    <property type="entry name" value="BIFUNCTIONAL GLUTAMINE SYNTHETASE ADENYLYLTRANSFERASE_ADENYLYL-REMOVING ENZYME"/>
    <property type="match status" value="1"/>
</dbReference>
<dbReference type="EC" id="2.7.7.42" evidence="9"/>
<gene>
    <name evidence="9" type="ORF">FHX76_000509</name>
</gene>
<dbReference type="Gene3D" id="1.20.120.330">
    <property type="entry name" value="Nucleotidyltransferases domain 2"/>
    <property type="match status" value="2"/>
</dbReference>
<reference evidence="9 10" key="1">
    <citation type="submission" date="2020-02" db="EMBL/GenBank/DDBJ databases">
        <title>Sequencing the genomes of 1000 actinobacteria strains.</title>
        <authorList>
            <person name="Klenk H.-P."/>
        </authorList>
    </citation>
    <scope>NUCLEOTIDE SEQUENCE [LARGE SCALE GENOMIC DNA]</scope>
    <source>
        <strain evidence="9 10">DSM 27960</strain>
    </source>
</reference>
<evidence type="ECO:0000256" key="5">
    <source>
        <dbReference type="ARBA" id="ARBA00022842"/>
    </source>
</evidence>
<keyword evidence="1 9" id="KW-0808">Transferase</keyword>
<sequence>MGRTTSLTEVARAGFTDLSQARERLEALTERGLWPMPDWLDFFAVSADADTALRLIGDLLENSPAEASVVLRDCPQRVVRLLGASVGLGEFFCRHPEELEWLCDPALEPLELREYVDSLLQSVAAVDGVATGAGPGATERDWDALRTRYRRHVAQLACFDLESPEPALAFDEVARALSDLAAAAIEASLAVARRTVSDPSSMGQSFSREQVLATKLAVISMGKTGAEELNYVSDVDVIFVGEAADDSGLETDRAITIATRLASELMKGIHGLSTEPALWEVDPNLRPEGKDGALVRTLCSHCAYYDRWAKGWEFQALLKARPIAGDPQLGNEYLAAIWPLVWSSGSRENFVGSVQKMRERVTANIPGEDVHYQIKLGPGGLRDIEFTVQLLQLVHGQNDETLHVRGTIPAIEALAEGGYIGRDDAAEFVDAYRHLRLIEHRLQLWRLSRTALMPRDEDGQRWLARASGLATNAADLISYWESIKGRVRSLHLKLFYRPLLAAAATANISALNVDDANITNEQAAARLSAIGFVDPSGALRHIAALSAGVSRRAIIQRNLLPVLLQWFSQGANPDYGLLAFRRISDTLGTTPWYLRLLRDSTSAAERLTAVLSGSRFIGELMERIPESVAWLEGNKLLQAPTLGALTDEVNSIVSRHESVDTIAPAIRHIRRREVLRAAMASFVGVASQEQTATALSDTNTAMLAGILKAIREREVIAGADGIEFAIIAMGRYGGAEMGFGSDADLMYVYRTIDPALDTGQSTAQQIVTEIKRLTEDPWLPFDIDLGLRPEGKNGPVVRSLHSYAAYYERWSLTWEAQALLRARPVAGDQALQDDFVALADTVRYRPAMSELDIREVRRIKARVESERLPQGADPMRHLKLGRGSLSDVEWFVQLLQLIHAHSVPGLRTTSTLGALKVAAEEGLVDREDALLLEEAWILATRVRSAITLWLNKTGDVLPSDRDQLEGIARIVGFPPGSANDLEQHYLATTRRARVVFERDFYGE</sequence>
<dbReference type="InterPro" id="IPR023057">
    <property type="entry name" value="GlnE"/>
</dbReference>
<organism evidence="9 10">
    <name type="scientific">Lysinibacter cavernae</name>
    <dbReference type="NCBI Taxonomy" id="1640652"/>
    <lineage>
        <taxon>Bacteria</taxon>
        <taxon>Bacillati</taxon>
        <taxon>Actinomycetota</taxon>
        <taxon>Actinomycetes</taxon>
        <taxon>Micrococcales</taxon>
        <taxon>Microbacteriaceae</taxon>
        <taxon>Lysinibacter</taxon>
    </lineage>
</organism>
<dbReference type="NCBIfam" id="NF010707">
    <property type="entry name" value="PRK14109.1"/>
    <property type="match status" value="1"/>
</dbReference>
<dbReference type="AlphaFoldDB" id="A0A7X5TRT4"/>
<evidence type="ECO:0000256" key="4">
    <source>
        <dbReference type="ARBA" id="ARBA00022840"/>
    </source>
</evidence>
<dbReference type="SUPFAM" id="SSF81301">
    <property type="entry name" value="Nucleotidyltransferase"/>
    <property type="match status" value="2"/>
</dbReference>
<feature type="domain" description="Glutamate-ammonia ligase adenylyltransferase repeated" evidence="7">
    <location>
        <begin position="605"/>
        <end position="835"/>
    </location>
</feature>
<keyword evidence="9" id="KW-0436">Ligase</keyword>
<dbReference type="InterPro" id="IPR013546">
    <property type="entry name" value="PII_UdlTrfase/GS_AdlTrfase"/>
</dbReference>
<evidence type="ECO:0000256" key="6">
    <source>
        <dbReference type="ARBA" id="ARBA00023268"/>
    </source>
</evidence>
<feature type="domain" description="PII-uridylyltransferase/Glutamine-synthetase adenylyltransferase" evidence="8">
    <location>
        <begin position="358"/>
        <end position="494"/>
    </location>
</feature>
<accession>A0A7X5TRT4</accession>
<dbReference type="PANTHER" id="PTHR30621">
    <property type="entry name" value="GLUTAMINE SYNTHETASE ADENYLYLTRANSFERASE"/>
    <property type="match status" value="1"/>
</dbReference>
<feature type="domain" description="PII-uridylyltransferase/Glutamine-synthetase adenylyltransferase" evidence="8">
    <location>
        <begin position="875"/>
        <end position="997"/>
    </location>
</feature>
<evidence type="ECO:0000313" key="9">
    <source>
        <dbReference type="EMBL" id="NIH52641.1"/>
    </source>
</evidence>
<name>A0A7X5TRT4_9MICO</name>
<evidence type="ECO:0000259" key="8">
    <source>
        <dbReference type="Pfam" id="PF08335"/>
    </source>
</evidence>
<evidence type="ECO:0000256" key="2">
    <source>
        <dbReference type="ARBA" id="ARBA00022695"/>
    </source>
</evidence>
<dbReference type="InterPro" id="IPR043519">
    <property type="entry name" value="NT_sf"/>
</dbReference>
<evidence type="ECO:0000256" key="3">
    <source>
        <dbReference type="ARBA" id="ARBA00022741"/>
    </source>
</evidence>
<dbReference type="InterPro" id="IPR005190">
    <property type="entry name" value="GlnE_rpt_dom"/>
</dbReference>
<dbReference type="EMBL" id="JAAMOX010000001">
    <property type="protein sequence ID" value="NIH52641.1"/>
    <property type="molecule type" value="Genomic_DNA"/>
</dbReference>
<keyword evidence="3" id="KW-0547">Nucleotide-binding</keyword>
<keyword evidence="10" id="KW-1185">Reference proteome</keyword>
<dbReference type="Proteomes" id="UP000541033">
    <property type="component" value="Unassembled WGS sequence"/>
</dbReference>
<keyword evidence="6" id="KW-0511">Multifunctional enzyme</keyword>
<dbReference type="SUPFAM" id="SSF81593">
    <property type="entry name" value="Nucleotidyltransferase substrate binding subunit/domain"/>
    <property type="match status" value="2"/>
</dbReference>
<dbReference type="GO" id="GO:0000820">
    <property type="term" value="P:regulation of glutamine family amino acid metabolic process"/>
    <property type="evidence" value="ECO:0007669"/>
    <property type="project" value="TreeGrafter"/>
</dbReference>
<proteinExistence type="predicted"/>
<evidence type="ECO:0000256" key="1">
    <source>
        <dbReference type="ARBA" id="ARBA00022679"/>
    </source>
</evidence>
<dbReference type="GO" id="GO:0005829">
    <property type="term" value="C:cytosol"/>
    <property type="evidence" value="ECO:0007669"/>
    <property type="project" value="TreeGrafter"/>
</dbReference>
<keyword evidence="2 9" id="KW-0548">Nucleotidyltransferase</keyword>
<dbReference type="RefSeq" id="WP_167147482.1">
    <property type="nucleotide sequence ID" value="NZ_JAAMOX010000001.1"/>
</dbReference>
<dbReference type="GO" id="GO:0005524">
    <property type="term" value="F:ATP binding"/>
    <property type="evidence" value="ECO:0007669"/>
    <property type="project" value="UniProtKB-KW"/>
</dbReference>
<feature type="domain" description="Glutamate-ammonia ligase adenylyltransferase repeated" evidence="7">
    <location>
        <begin position="76"/>
        <end position="334"/>
    </location>
</feature>